<dbReference type="InterPro" id="IPR000965">
    <property type="entry name" value="GPR_dom"/>
</dbReference>
<dbReference type="GO" id="GO:0055129">
    <property type="term" value="P:L-proline biosynthetic process"/>
    <property type="evidence" value="ECO:0007669"/>
    <property type="project" value="UniProtKB-UniRule"/>
</dbReference>
<comment type="catalytic activity">
    <reaction evidence="6 7">
        <text>L-glutamate 5-semialdehyde + phosphate + NADP(+) = L-glutamyl 5-phosphate + NADPH + H(+)</text>
        <dbReference type="Rhea" id="RHEA:19541"/>
        <dbReference type="ChEBI" id="CHEBI:15378"/>
        <dbReference type="ChEBI" id="CHEBI:43474"/>
        <dbReference type="ChEBI" id="CHEBI:57783"/>
        <dbReference type="ChEBI" id="CHEBI:58066"/>
        <dbReference type="ChEBI" id="CHEBI:58274"/>
        <dbReference type="ChEBI" id="CHEBI:58349"/>
        <dbReference type="EC" id="1.2.1.41"/>
    </reaction>
</comment>
<comment type="function">
    <text evidence="7">Catalyzes the NADPH-dependent reduction of L-glutamate 5-phosphate into L-glutamate 5-semialdehyde and phosphate. The product spontaneously undergoes cyclization to form 1-pyrroline-5-carboxylate.</text>
</comment>
<organism evidence="10 11">
    <name type="scientific">Candidatus Ruania gallistercoris</name>
    <dbReference type="NCBI Taxonomy" id="2838746"/>
    <lineage>
        <taxon>Bacteria</taxon>
        <taxon>Bacillati</taxon>
        <taxon>Actinomycetota</taxon>
        <taxon>Actinomycetes</taxon>
        <taxon>Micrococcales</taxon>
        <taxon>Ruaniaceae</taxon>
        <taxon>Ruania</taxon>
    </lineage>
</organism>
<reference evidence="10" key="2">
    <citation type="submission" date="2021-04" db="EMBL/GenBank/DDBJ databases">
        <authorList>
            <person name="Gilroy R."/>
        </authorList>
    </citation>
    <scope>NUCLEOTIDE SEQUENCE</scope>
    <source>
        <strain evidence="10">ChiGjej4B4-7305</strain>
    </source>
</reference>
<keyword evidence="5 7" id="KW-0560">Oxidoreductase</keyword>
<dbReference type="PANTHER" id="PTHR11063">
    <property type="entry name" value="GLUTAMATE SEMIALDEHYDE DEHYDROGENASE"/>
    <property type="match status" value="1"/>
</dbReference>
<dbReference type="EMBL" id="DXBY01000344">
    <property type="protein sequence ID" value="HIZ38115.1"/>
    <property type="molecule type" value="Genomic_DNA"/>
</dbReference>
<dbReference type="PROSITE" id="PS01223">
    <property type="entry name" value="PROA"/>
    <property type="match status" value="1"/>
</dbReference>
<accession>A0A9D2EIQ6</accession>
<evidence type="ECO:0000256" key="7">
    <source>
        <dbReference type="HAMAP-Rule" id="MF_00412"/>
    </source>
</evidence>
<dbReference type="EC" id="1.2.1.41" evidence="7"/>
<dbReference type="Gene3D" id="3.40.309.10">
    <property type="entry name" value="Aldehyde Dehydrogenase, Chain A, domain 2"/>
    <property type="match status" value="1"/>
</dbReference>
<keyword evidence="2 7" id="KW-0028">Amino-acid biosynthesis</keyword>
<name>A0A9D2EIQ6_9MICO</name>
<evidence type="ECO:0000256" key="1">
    <source>
        <dbReference type="ARBA" id="ARBA00004985"/>
    </source>
</evidence>
<comment type="caution">
    <text evidence="10">The sequence shown here is derived from an EMBL/GenBank/DDBJ whole genome shotgun (WGS) entry which is preliminary data.</text>
</comment>
<keyword evidence="7" id="KW-0963">Cytoplasm</keyword>
<evidence type="ECO:0000256" key="5">
    <source>
        <dbReference type="ARBA" id="ARBA00023002"/>
    </source>
</evidence>
<dbReference type="Pfam" id="PF00171">
    <property type="entry name" value="Aldedh"/>
    <property type="match status" value="1"/>
</dbReference>
<dbReference type="NCBIfam" id="NF001221">
    <property type="entry name" value="PRK00197.1"/>
    <property type="match status" value="1"/>
</dbReference>
<dbReference type="Proteomes" id="UP000824037">
    <property type="component" value="Unassembled WGS sequence"/>
</dbReference>
<gene>
    <name evidence="7" type="primary">proA</name>
    <name evidence="10" type="ORF">H9815_20250</name>
</gene>
<dbReference type="InterPro" id="IPR015590">
    <property type="entry name" value="Aldehyde_DH_dom"/>
</dbReference>
<dbReference type="CDD" id="cd07079">
    <property type="entry name" value="ALDH_F18-19_ProA-GPR"/>
    <property type="match status" value="1"/>
</dbReference>
<feature type="domain" description="Aldehyde dehydrogenase" evidence="9">
    <location>
        <begin position="88"/>
        <end position="371"/>
    </location>
</feature>
<sequence length="505" mass="52996">MWPRWCRRSCPLWSRVACASRDEQRWTVPPPPAGPPPGCRCAPGSEPRPDTGVETAQPATGPGPILESMSVQIDQRPGTDETDEQRAAAGVQELAGKARTAARALRRATTATKNAALERIAEALVAAAPEITAANAIDTRREAEAGMSPGLVDRLRLDEDRIAGIADAVRELAALPDPVGEVVRGQSLPNGLTVRQTRVPMGVVGMIYEARPNVTVDAAGLALKSGNAVLLRGGSAAQESNAVIVRVLRKALEATGLPADAVATVDAYGRAGARALMRARGLVDVLVPRGGTGLIQTVVTESLVPVIETGVGNCHLFVDASADLEQALPILLNAKTQRVGVCNTIETLLVHEQVAAEFLPSALTALTAAGVHLHGDEATAAHLPADATFSPATDEDWGTEYLSLDLAVRVVPSLDEALEHIRTWSSGHTEAICTTDVRAAQRFTTELDSAALMVNASTRFTDGGQLGLGAELGISTQKLHARGPMGLAELTTTTWIVQGDGHIRP</sequence>
<evidence type="ECO:0000256" key="4">
    <source>
        <dbReference type="ARBA" id="ARBA00022857"/>
    </source>
</evidence>
<dbReference type="PANTHER" id="PTHR11063:SF8">
    <property type="entry name" value="DELTA-1-PYRROLINE-5-CARBOXYLATE SYNTHASE"/>
    <property type="match status" value="1"/>
</dbReference>
<keyword evidence="3 7" id="KW-0641">Proline biosynthesis</keyword>
<dbReference type="InterPro" id="IPR016163">
    <property type="entry name" value="Ald_DH_C"/>
</dbReference>
<proteinExistence type="inferred from homology"/>
<feature type="region of interest" description="Disordered" evidence="8">
    <location>
        <begin position="21"/>
        <end position="66"/>
    </location>
</feature>
<evidence type="ECO:0000256" key="3">
    <source>
        <dbReference type="ARBA" id="ARBA00022650"/>
    </source>
</evidence>
<dbReference type="Gene3D" id="3.40.605.10">
    <property type="entry name" value="Aldehyde Dehydrogenase, Chain A, domain 1"/>
    <property type="match status" value="1"/>
</dbReference>
<protein>
    <recommendedName>
        <fullName evidence="7">Gamma-glutamyl phosphate reductase</fullName>
        <shortName evidence="7">GPR</shortName>
        <ecNumber evidence="7">1.2.1.41</ecNumber>
    </recommendedName>
    <alternativeName>
        <fullName evidence="7">Glutamate-5-semialdehyde dehydrogenase</fullName>
    </alternativeName>
    <alternativeName>
        <fullName evidence="7">Glutamyl-gamma-semialdehyde dehydrogenase</fullName>
        <shortName evidence="7">GSA dehydrogenase</shortName>
    </alternativeName>
</protein>
<evidence type="ECO:0000256" key="2">
    <source>
        <dbReference type="ARBA" id="ARBA00022605"/>
    </source>
</evidence>
<dbReference type="InterPro" id="IPR020593">
    <property type="entry name" value="G-glutamylP_reductase_CS"/>
</dbReference>
<dbReference type="HAMAP" id="MF_00412">
    <property type="entry name" value="ProA"/>
    <property type="match status" value="1"/>
</dbReference>
<evidence type="ECO:0000256" key="8">
    <source>
        <dbReference type="SAM" id="MobiDB-lite"/>
    </source>
</evidence>
<dbReference type="InterPro" id="IPR016161">
    <property type="entry name" value="Ald_DH/histidinol_DH"/>
</dbReference>
<evidence type="ECO:0000259" key="9">
    <source>
        <dbReference type="Pfam" id="PF00171"/>
    </source>
</evidence>
<keyword evidence="4 7" id="KW-0521">NADP</keyword>
<dbReference type="AlphaFoldDB" id="A0A9D2EIQ6"/>
<comment type="subcellular location">
    <subcellularLocation>
        <location evidence="7">Cytoplasm</location>
    </subcellularLocation>
</comment>
<dbReference type="SUPFAM" id="SSF53720">
    <property type="entry name" value="ALDH-like"/>
    <property type="match status" value="1"/>
</dbReference>
<evidence type="ECO:0000313" key="10">
    <source>
        <dbReference type="EMBL" id="HIZ38115.1"/>
    </source>
</evidence>
<reference evidence="10" key="1">
    <citation type="journal article" date="2021" name="PeerJ">
        <title>Extensive microbial diversity within the chicken gut microbiome revealed by metagenomics and culture.</title>
        <authorList>
            <person name="Gilroy R."/>
            <person name="Ravi A."/>
            <person name="Getino M."/>
            <person name="Pursley I."/>
            <person name="Horton D.L."/>
            <person name="Alikhan N.F."/>
            <person name="Baker D."/>
            <person name="Gharbi K."/>
            <person name="Hall N."/>
            <person name="Watson M."/>
            <person name="Adriaenssens E.M."/>
            <person name="Foster-Nyarko E."/>
            <person name="Jarju S."/>
            <person name="Secka A."/>
            <person name="Antonio M."/>
            <person name="Oren A."/>
            <person name="Chaudhuri R.R."/>
            <person name="La Ragione R."/>
            <person name="Hildebrand F."/>
            <person name="Pallen M.J."/>
        </authorList>
    </citation>
    <scope>NUCLEOTIDE SEQUENCE</scope>
    <source>
        <strain evidence="10">ChiGjej4B4-7305</strain>
    </source>
</reference>
<dbReference type="NCBIfam" id="TIGR00407">
    <property type="entry name" value="proA"/>
    <property type="match status" value="1"/>
</dbReference>
<dbReference type="GO" id="GO:0004350">
    <property type="term" value="F:glutamate-5-semialdehyde dehydrogenase activity"/>
    <property type="evidence" value="ECO:0007669"/>
    <property type="project" value="UniProtKB-UniRule"/>
</dbReference>
<comment type="similarity">
    <text evidence="7">Belongs to the gamma-glutamyl phosphate reductase family.</text>
</comment>
<feature type="compositionally biased region" description="Pro residues" evidence="8">
    <location>
        <begin position="28"/>
        <end position="38"/>
    </location>
</feature>
<comment type="pathway">
    <text evidence="1 7">Amino-acid biosynthesis; L-proline biosynthesis; L-glutamate 5-semialdehyde from L-glutamate: step 2/2.</text>
</comment>
<evidence type="ECO:0000313" key="11">
    <source>
        <dbReference type="Proteomes" id="UP000824037"/>
    </source>
</evidence>
<dbReference type="InterPro" id="IPR016162">
    <property type="entry name" value="Ald_DH_N"/>
</dbReference>
<dbReference type="FunFam" id="3.40.309.10:FF:000006">
    <property type="entry name" value="Gamma-glutamyl phosphate reductase"/>
    <property type="match status" value="1"/>
</dbReference>
<dbReference type="GO" id="GO:0005737">
    <property type="term" value="C:cytoplasm"/>
    <property type="evidence" value="ECO:0007669"/>
    <property type="project" value="UniProtKB-SubCell"/>
</dbReference>
<evidence type="ECO:0000256" key="6">
    <source>
        <dbReference type="ARBA" id="ARBA00049024"/>
    </source>
</evidence>